<dbReference type="AlphaFoldDB" id="A0A438CBT6"/>
<gene>
    <name evidence="1" type="ORF">CK203_115917</name>
</gene>
<name>A0A438CBT6_VITVI</name>
<proteinExistence type="predicted"/>
<reference evidence="1 2" key="1">
    <citation type="journal article" date="2018" name="PLoS Genet.">
        <title>Population sequencing reveals clonal diversity and ancestral inbreeding in the grapevine cultivar Chardonnay.</title>
        <authorList>
            <person name="Roach M.J."/>
            <person name="Johnson D.L."/>
            <person name="Bohlmann J."/>
            <person name="van Vuuren H.J."/>
            <person name="Jones S.J."/>
            <person name="Pretorius I.S."/>
            <person name="Schmidt S.A."/>
            <person name="Borneman A.R."/>
        </authorList>
    </citation>
    <scope>NUCLEOTIDE SEQUENCE [LARGE SCALE GENOMIC DNA]</scope>
    <source>
        <strain evidence="2">cv. Chardonnay</strain>
        <tissue evidence="1">Leaf</tissue>
    </source>
</reference>
<dbReference type="EMBL" id="QGNW01002344">
    <property type="protein sequence ID" value="RVW20713.1"/>
    <property type="molecule type" value="Genomic_DNA"/>
</dbReference>
<dbReference type="InterPro" id="IPR043502">
    <property type="entry name" value="DNA/RNA_pol_sf"/>
</dbReference>
<sequence>MLIGLKVINHPPNEENVAFIMPHGLFCYKVMPVGLKNARTTYQRLIDYYSESAIS</sequence>
<dbReference type="Gene3D" id="3.10.10.10">
    <property type="entry name" value="HIV Type 1 Reverse Transcriptase, subunit A, domain 1"/>
    <property type="match status" value="1"/>
</dbReference>
<evidence type="ECO:0000313" key="2">
    <source>
        <dbReference type="Proteomes" id="UP000288805"/>
    </source>
</evidence>
<organism evidence="1 2">
    <name type="scientific">Vitis vinifera</name>
    <name type="common">Grape</name>
    <dbReference type="NCBI Taxonomy" id="29760"/>
    <lineage>
        <taxon>Eukaryota</taxon>
        <taxon>Viridiplantae</taxon>
        <taxon>Streptophyta</taxon>
        <taxon>Embryophyta</taxon>
        <taxon>Tracheophyta</taxon>
        <taxon>Spermatophyta</taxon>
        <taxon>Magnoliopsida</taxon>
        <taxon>eudicotyledons</taxon>
        <taxon>Gunneridae</taxon>
        <taxon>Pentapetalae</taxon>
        <taxon>rosids</taxon>
        <taxon>Vitales</taxon>
        <taxon>Vitaceae</taxon>
        <taxon>Viteae</taxon>
        <taxon>Vitis</taxon>
    </lineage>
</organism>
<dbReference type="SUPFAM" id="SSF56672">
    <property type="entry name" value="DNA/RNA polymerases"/>
    <property type="match status" value="1"/>
</dbReference>
<evidence type="ECO:0000313" key="1">
    <source>
        <dbReference type="EMBL" id="RVW20713.1"/>
    </source>
</evidence>
<protein>
    <submittedName>
        <fullName evidence="1">Uncharacterized protein</fullName>
    </submittedName>
</protein>
<dbReference type="Proteomes" id="UP000288805">
    <property type="component" value="Unassembled WGS sequence"/>
</dbReference>
<dbReference type="Gene3D" id="3.30.70.270">
    <property type="match status" value="1"/>
</dbReference>
<accession>A0A438CBT6</accession>
<dbReference type="InterPro" id="IPR043128">
    <property type="entry name" value="Rev_trsase/Diguanyl_cyclase"/>
</dbReference>
<comment type="caution">
    <text evidence="1">The sequence shown here is derived from an EMBL/GenBank/DDBJ whole genome shotgun (WGS) entry which is preliminary data.</text>
</comment>